<dbReference type="PANTHER" id="PTHR12215">
    <property type="entry name" value="PHOSPHOPANTETHEINE TRANSFERASE"/>
    <property type="match status" value="1"/>
</dbReference>
<dbReference type="GO" id="GO:0008897">
    <property type="term" value="F:holo-[acyl-carrier-protein] synthase activity"/>
    <property type="evidence" value="ECO:0007669"/>
    <property type="project" value="UniProtKB-EC"/>
</dbReference>
<keyword evidence="2" id="KW-0808">Transferase</keyword>
<feature type="compositionally biased region" description="Basic and acidic residues" evidence="3">
    <location>
        <begin position="22"/>
        <end position="33"/>
    </location>
</feature>
<dbReference type="Gene3D" id="3.90.470.20">
    <property type="entry name" value="4'-phosphopantetheinyl transferase domain"/>
    <property type="match status" value="1"/>
</dbReference>
<evidence type="ECO:0000256" key="3">
    <source>
        <dbReference type="SAM" id="MobiDB-lite"/>
    </source>
</evidence>
<dbReference type="InterPro" id="IPR008278">
    <property type="entry name" value="4-PPantetheinyl_Trfase_dom"/>
</dbReference>
<dbReference type="InterPro" id="IPR037143">
    <property type="entry name" value="4-PPantetheinyl_Trfase_dom_sf"/>
</dbReference>
<dbReference type="SUPFAM" id="SSF56214">
    <property type="entry name" value="4'-phosphopantetheinyl transferase"/>
    <property type="match status" value="1"/>
</dbReference>
<sequence length="446" mass="51072">MGGRSSTRNVSKRSSNNSTANENERINEQEQEQERRALLVRRRLNDITCTADNDEQQQQQQQQSSCFRINLSLLDVSNEVRYDPDANHLRNLIQQHLQKNNAYSANTILSTTTDFNKEIATSTSISTTVDIVQKKILRFIQTQDKYTSFVSLLLKIIDLPRTKYKKPYIPLPNDYWSSSSSSSSRMYDNSDESTVKVICAANNNNNNEEEENESNSRIQEEDIFSFSISHQFPFVGMAQIAMHHHDSDHDHDHDDQKKLMTPLAPPPAATARIVGLDIVTFDDAIIKRLYSNSLDEFLNVFRDSFTKNEWNIGIQDPTLLSNNNNNNRLKEFYIRWSMKEAYTKAIGIGMGLEFKSFEICLQEDKEIIDDNDNDNGNNQNNTSMKSVWNRIVEGCACVCVGSPFQGKKYNTASSSVGDNNNTNDKEWRNCINVSWTELDKLLGHHH</sequence>
<keyword evidence="6" id="KW-1185">Reference proteome</keyword>
<name>A0A1E7ELU2_9STRA</name>
<dbReference type="InterPro" id="IPR050559">
    <property type="entry name" value="P-Pant_transferase_sf"/>
</dbReference>
<feature type="compositionally biased region" description="Polar residues" evidence="3">
    <location>
        <begin position="1"/>
        <end position="20"/>
    </location>
</feature>
<feature type="region of interest" description="Disordered" evidence="3">
    <location>
        <begin position="1"/>
        <end position="33"/>
    </location>
</feature>
<dbReference type="InParanoid" id="A0A1E7ELU2"/>
<dbReference type="GO" id="GO:0000287">
    <property type="term" value="F:magnesium ion binding"/>
    <property type="evidence" value="ECO:0007669"/>
    <property type="project" value="InterPro"/>
</dbReference>
<dbReference type="EMBL" id="KV784397">
    <property type="protein sequence ID" value="OEU06816.1"/>
    <property type="molecule type" value="Genomic_DNA"/>
</dbReference>
<dbReference type="Pfam" id="PF01648">
    <property type="entry name" value="ACPS"/>
    <property type="match status" value="1"/>
</dbReference>
<dbReference type="EC" id="2.7.8.7" evidence="1"/>
<reference evidence="5 6" key="1">
    <citation type="submission" date="2016-09" db="EMBL/GenBank/DDBJ databases">
        <title>Extensive genetic diversity and differential bi-allelic expression allows diatom success in the polar Southern Ocean.</title>
        <authorList>
            <consortium name="DOE Joint Genome Institute"/>
            <person name="Mock T."/>
            <person name="Otillar R.P."/>
            <person name="Strauss J."/>
            <person name="Dupont C."/>
            <person name="Frickenhaus S."/>
            <person name="Maumus F."/>
            <person name="Mcmullan M."/>
            <person name="Sanges R."/>
            <person name="Schmutz J."/>
            <person name="Toseland A."/>
            <person name="Valas R."/>
            <person name="Veluchamy A."/>
            <person name="Ward B.J."/>
            <person name="Allen A."/>
            <person name="Barry K."/>
            <person name="Falciatore A."/>
            <person name="Ferrante M."/>
            <person name="Fortunato A.E."/>
            <person name="Gloeckner G."/>
            <person name="Gruber A."/>
            <person name="Hipkin R."/>
            <person name="Janech M."/>
            <person name="Kroth P."/>
            <person name="Leese F."/>
            <person name="Lindquist E."/>
            <person name="Lyon B.R."/>
            <person name="Martin J."/>
            <person name="Mayer C."/>
            <person name="Parker M."/>
            <person name="Quesneville H."/>
            <person name="Raymond J."/>
            <person name="Uhlig C."/>
            <person name="Valentin K.U."/>
            <person name="Worden A.Z."/>
            <person name="Armbrust E.V."/>
            <person name="Bowler C."/>
            <person name="Green B."/>
            <person name="Moulton V."/>
            <person name="Van Oosterhout C."/>
            <person name="Grigoriev I."/>
        </authorList>
    </citation>
    <scope>NUCLEOTIDE SEQUENCE [LARGE SCALE GENOMIC DNA]</scope>
    <source>
        <strain evidence="5 6">CCMP1102</strain>
    </source>
</reference>
<evidence type="ECO:0000256" key="1">
    <source>
        <dbReference type="ARBA" id="ARBA00013172"/>
    </source>
</evidence>
<protein>
    <recommendedName>
        <fullName evidence="1">holo-[acyl-carrier-protein] synthase</fullName>
        <ecNumber evidence="1">2.7.8.7</ecNumber>
    </recommendedName>
</protein>
<evidence type="ECO:0000313" key="5">
    <source>
        <dbReference type="EMBL" id="OEU06816.1"/>
    </source>
</evidence>
<dbReference type="AlphaFoldDB" id="A0A1E7ELU2"/>
<gene>
    <name evidence="5" type="ORF">FRACYDRAFT_253111</name>
</gene>
<dbReference type="GO" id="GO:0019878">
    <property type="term" value="P:lysine biosynthetic process via aminoadipic acid"/>
    <property type="evidence" value="ECO:0007669"/>
    <property type="project" value="TreeGrafter"/>
</dbReference>
<dbReference type="OrthoDB" id="26719at2759"/>
<dbReference type="PANTHER" id="PTHR12215:SF10">
    <property type="entry name" value="L-AMINOADIPATE-SEMIALDEHYDE DEHYDROGENASE-PHOSPHOPANTETHEINYL TRANSFERASE"/>
    <property type="match status" value="1"/>
</dbReference>
<proteinExistence type="predicted"/>
<evidence type="ECO:0000259" key="4">
    <source>
        <dbReference type="Pfam" id="PF01648"/>
    </source>
</evidence>
<dbReference type="Proteomes" id="UP000095751">
    <property type="component" value="Unassembled WGS sequence"/>
</dbReference>
<dbReference type="GO" id="GO:0005829">
    <property type="term" value="C:cytosol"/>
    <property type="evidence" value="ECO:0007669"/>
    <property type="project" value="TreeGrafter"/>
</dbReference>
<dbReference type="KEGG" id="fcy:FRACYDRAFT_253111"/>
<feature type="domain" description="4'-phosphopantetheinyl transferase" evidence="4">
    <location>
        <begin position="274"/>
        <end position="367"/>
    </location>
</feature>
<evidence type="ECO:0000256" key="2">
    <source>
        <dbReference type="ARBA" id="ARBA00022679"/>
    </source>
</evidence>
<evidence type="ECO:0000313" key="6">
    <source>
        <dbReference type="Proteomes" id="UP000095751"/>
    </source>
</evidence>
<accession>A0A1E7ELU2</accession>
<organism evidence="5 6">
    <name type="scientific">Fragilariopsis cylindrus CCMP1102</name>
    <dbReference type="NCBI Taxonomy" id="635003"/>
    <lineage>
        <taxon>Eukaryota</taxon>
        <taxon>Sar</taxon>
        <taxon>Stramenopiles</taxon>
        <taxon>Ochrophyta</taxon>
        <taxon>Bacillariophyta</taxon>
        <taxon>Bacillariophyceae</taxon>
        <taxon>Bacillariophycidae</taxon>
        <taxon>Bacillariales</taxon>
        <taxon>Bacillariaceae</taxon>
        <taxon>Fragilariopsis</taxon>
    </lineage>
</organism>